<dbReference type="GO" id="GO:0051301">
    <property type="term" value="P:cell division"/>
    <property type="evidence" value="ECO:0007669"/>
    <property type="project" value="UniProtKB-KW"/>
</dbReference>
<protein>
    <submittedName>
        <fullName evidence="3">Cell division protein FtsB</fullName>
    </submittedName>
</protein>
<feature type="compositionally biased region" description="Polar residues" evidence="1">
    <location>
        <begin position="195"/>
        <end position="216"/>
    </location>
</feature>
<keyword evidence="3" id="KW-0132">Cell division</keyword>
<keyword evidence="2" id="KW-1133">Transmembrane helix</keyword>
<accession>A0A2T0YI17</accession>
<evidence type="ECO:0000256" key="2">
    <source>
        <dbReference type="SAM" id="Phobius"/>
    </source>
</evidence>
<evidence type="ECO:0000313" key="3">
    <source>
        <dbReference type="EMBL" id="PRZ14587.1"/>
    </source>
</evidence>
<organism evidence="3 4">
    <name type="scientific">Nesterenkonia sandarakina</name>
    <dbReference type="NCBI Taxonomy" id="272918"/>
    <lineage>
        <taxon>Bacteria</taxon>
        <taxon>Bacillati</taxon>
        <taxon>Actinomycetota</taxon>
        <taxon>Actinomycetes</taxon>
        <taxon>Micrococcales</taxon>
        <taxon>Micrococcaceae</taxon>
        <taxon>Nesterenkonia</taxon>
    </lineage>
</organism>
<comment type="caution">
    <text evidence="3">The sequence shown here is derived from an EMBL/GenBank/DDBJ whole genome shotgun (WGS) entry which is preliminary data.</text>
</comment>
<dbReference type="EMBL" id="PVTY01000011">
    <property type="protein sequence ID" value="PRZ14587.1"/>
    <property type="molecule type" value="Genomic_DNA"/>
</dbReference>
<keyword evidence="2" id="KW-0812">Transmembrane</keyword>
<dbReference type="Proteomes" id="UP000238217">
    <property type="component" value="Unassembled WGS sequence"/>
</dbReference>
<evidence type="ECO:0000313" key="4">
    <source>
        <dbReference type="Proteomes" id="UP000238217"/>
    </source>
</evidence>
<name>A0A2T0YI17_9MICC</name>
<proteinExistence type="predicted"/>
<dbReference type="AlphaFoldDB" id="A0A2T0YI17"/>
<keyword evidence="2" id="KW-0472">Membrane</keyword>
<keyword evidence="4" id="KW-1185">Reference proteome</keyword>
<feature type="region of interest" description="Disordered" evidence="1">
    <location>
        <begin position="1"/>
        <end position="37"/>
    </location>
</feature>
<gene>
    <name evidence="3" type="ORF">BCL67_11169</name>
</gene>
<feature type="transmembrane region" description="Helical" evidence="2">
    <location>
        <begin position="53"/>
        <end position="75"/>
    </location>
</feature>
<dbReference type="OrthoDB" id="4964783at2"/>
<dbReference type="RefSeq" id="WP_106123359.1">
    <property type="nucleotide sequence ID" value="NZ_PVTY01000011.1"/>
</dbReference>
<sequence length="226" mass="22976">MSAEPQPIAPASRGSLARSLSFPTRTDDATSPERSMSPMLRALPKLRQRQKGLIAGIIAVLAVALTIVLAVNIHVANSQYTVVELQNEYRVLSQSNQALTEEVQHLESPQALSSAAVGLGMVMPAEAGALDLADGEVTGAAEPADSGDRPSSFVAAPPAPGGDAAAPLNVSETVTGAPSGILGGGALNTLIEAPSGQNEDQTSAGTQDQFSPTELNGGTIPAPSFD</sequence>
<reference evidence="3 4" key="1">
    <citation type="submission" date="2018-03" db="EMBL/GenBank/DDBJ databases">
        <title>Comparative analysis of microorganisms from saline springs in Andes Mountain Range, Colombia.</title>
        <authorList>
            <person name="Rubin E."/>
        </authorList>
    </citation>
    <scope>NUCLEOTIDE SEQUENCE [LARGE SCALE GENOMIC DNA]</scope>
    <source>
        <strain evidence="3 4">CG 35</strain>
    </source>
</reference>
<feature type="region of interest" description="Disordered" evidence="1">
    <location>
        <begin position="138"/>
        <end position="226"/>
    </location>
</feature>
<evidence type="ECO:0000256" key="1">
    <source>
        <dbReference type="SAM" id="MobiDB-lite"/>
    </source>
</evidence>
<keyword evidence="3" id="KW-0131">Cell cycle</keyword>